<proteinExistence type="predicted"/>
<comment type="caution">
    <text evidence="1">The sequence shown here is derived from an EMBL/GenBank/DDBJ whole genome shotgun (WGS) entry which is preliminary data.</text>
</comment>
<protein>
    <submittedName>
        <fullName evidence="1">27449_t:CDS:1</fullName>
    </submittedName>
</protein>
<name>A0ACA9NG09_9GLOM</name>
<reference evidence="1" key="1">
    <citation type="submission" date="2021-06" db="EMBL/GenBank/DDBJ databases">
        <authorList>
            <person name="Kallberg Y."/>
            <person name="Tangrot J."/>
            <person name="Rosling A."/>
        </authorList>
    </citation>
    <scope>NUCLEOTIDE SEQUENCE</scope>
    <source>
        <strain evidence="1">MA461A</strain>
    </source>
</reference>
<dbReference type="Proteomes" id="UP000789920">
    <property type="component" value="Unassembled WGS sequence"/>
</dbReference>
<accession>A0ACA9NG09</accession>
<dbReference type="EMBL" id="CAJVQC010013920">
    <property type="protein sequence ID" value="CAG8652521.1"/>
    <property type="molecule type" value="Genomic_DNA"/>
</dbReference>
<evidence type="ECO:0000313" key="2">
    <source>
        <dbReference type="Proteomes" id="UP000789920"/>
    </source>
</evidence>
<sequence>MSKEGTYKKFNTIDAAKLGIHTLSEITELYIPIVTKDTESAINKILNYKDDYEDVKSIYDKLTNEFETCMKDLHFEVMIVNEVQRRKDNKKVKDDLEKMNK</sequence>
<gene>
    <name evidence="1" type="ORF">RPERSI_LOCUS7935</name>
</gene>
<feature type="non-terminal residue" evidence="1">
    <location>
        <position position="101"/>
    </location>
</feature>
<keyword evidence="2" id="KW-1185">Reference proteome</keyword>
<organism evidence="1 2">
    <name type="scientific">Racocetra persica</name>
    <dbReference type="NCBI Taxonomy" id="160502"/>
    <lineage>
        <taxon>Eukaryota</taxon>
        <taxon>Fungi</taxon>
        <taxon>Fungi incertae sedis</taxon>
        <taxon>Mucoromycota</taxon>
        <taxon>Glomeromycotina</taxon>
        <taxon>Glomeromycetes</taxon>
        <taxon>Diversisporales</taxon>
        <taxon>Gigasporaceae</taxon>
        <taxon>Racocetra</taxon>
    </lineage>
</organism>
<evidence type="ECO:0000313" key="1">
    <source>
        <dbReference type="EMBL" id="CAG8652521.1"/>
    </source>
</evidence>